<name>A0A397S5B4_9GLOM</name>
<feature type="compositionally biased region" description="Polar residues" evidence="1">
    <location>
        <begin position="14"/>
        <end position="74"/>
    </location>
</feature>
<dbReference type="AlphaFoldDB" id="A0A397S5B4"/>
<evidence type="ECO:0000313" key="2">
    <source>
        <dbReference type="EMBL" id="RIA81570.1"/>
    </source>
</evidence>
<protein>
    <submittedName>
        <fullName evidence="2">Uncharacterized protein</fullName>
    </submittedName>
</protein>
<dbReference type="Proteomes" id="UP000265703">
    <property type="component" value="Unassembled WGS sequence"/>
</dbReference>
<keyword evidence="3" id="KW-1185">Reference proteome</keyword>
<reference evidence="2 3" key="1">
    <citation type="submission" date="2018-06" db="EMBL/GenBank/DDBJ databases">
        <title>Comparative genomics reveals the genomic features of Rhizophagus irregularis, R. cerebriforme, R. diaphanum and Gigaspora rosea, and their symbiotic lifestyle signature.</title>
        <authorList>
            <person name="Morin E."/>
            <person name="San Clemente H."/>
            <person name="Chen E.C.H."/>
            <person name="De La Providencia I."/>
            <person name="Hainaut M."/>
            <person name="Kuo A."/>
            <person name="Kohler A."/>
            <person name="Murat C."/>
            <person name="Tang N."/>
            <person name="Roy S."/>
            <person name="Loubradou J."/>
            <person name="Henrissat B."/>
            <person name="Grigoriev I.V."/>
            <person name="Corradi N."/>
            <person name="Roux C."/>
            <person name="Martin F.M."/>
        </authorList>
    </citation>
    <scope>NUCLEOTIDE SEQUENCE [LARGE SCALE GENOMIC DNA]</scope>
    <source>
        <strain evidence="2 3">DAOM 227022</strain>
    </source>
</reference>
<sequence>MGTALQSEMERENGSLSSSIQNGKRNIFPSSSVQNGKENGSLSSSVQNEKENGSLSSSVQNGKGNGSPSSSVQNGKEKCSLCFQFNTEIENEIFSNSSFSFLFLDFVSGMKVSSQNLSDAFT</sequence>
<dbReference type="EMBL" id="QKYT01000775">
    <property type="protein sequence ID" value="RIA81570.1"/>
    <property type="molecule type" value="Genomic_DNA"/>
</dbReference>
<feature type="region of interest" description="Disordered" evidence="1">
    <location>
        <begin position="1"/>
        <end position="75"/>
    </location>
</feature>
<evidence type="ECO:0000313" key="3">
    <source>
        <dbReference type="Proteomes" id="UP000265703"/>
    </source>
</evidence>
<accession>A0A397S5B4</accession>
<gene>
    <name evidence="2" type="ORF">C1645_836775</name>
</gene>
<evidence type="ECO:0000256" key="1">
    <source>
        <dbReference type="SAM" id="MobiDB-lite"/>
    </source>
</evidence>
<organism evidence="2 3">
    <name type="scientific">Glomus cerebriforme</name>
    <dbReference type="NCBI Taxonomy" id="658196"/>
    <lineage>
        <taxon>Eukaryota</taxon>
        <taxon>Fungi</taxon>
        <taxon>Fungi incertae sedis</taxon>
        <taxon>Mucoromycota</taxon>
        <taxon>Glomeromycotina</taxon>
        <taxon>Glomeromycetes</taxon>
        <taxon>Glomerales</taxon>
        <taxon>Glomeraceae</taxon>
        <taxon>Glomus</taxon>
    </lineage>
</organism>
<proteinExistence type="predicted"/>
<comment type="caution">
    <text evidence="2">The sequence shown here is derived from an EMBL/GenBank/DDBJ whole genome shotgun (WGS) entry which is preliminary data.</text>
</comment>